<dbReference type="FunFam" id="2.70.50.30:FF:000001">
    <property type="entry name" value="Rho GDP-dissociation inhibitor 1"/>
    <property type="match status" value="1"/>
</dbReference>
<accession>A0AAD5S9Z5</accession>
<dbReference type="Pfam" id="PF02115">
    <property type="entry name" value="Rho_GDI"/>
    <property type="match status" value="1"/>
</dbReference>
<dbReference type="InterPro" id="IPR014756">
    <property type="entry name" value="Ig_E-set"/>
</dbReference>
<keyword evidence="7" id="KW-1185">Reference proteome</keyword>
<dbReference type="GO" id="GO:0005829">
    <property type="term" value="C:cytosol"/>
    <property type="evidence" value="ECO:0007669"/>
    <property type="project" value="TreeGrafter"/>
</dbReference>
<comment type="function">
    <text evidence="4">Regulates the GDP/GTP exchange reaction of the Rho proteins by inhibiting the dissociation of GDP from them, and the subsequent binding of GTP to them.</text>
</comment>
<comment type="similarity">
    <text evidence="2">Belongs to the Rho GDI family.</text>
</comment>
<proteinExistence type="inferred from homology"/>
<evidence type="ECO:0000256" key="5">
    <source>
        <dbReference type="ARBA" id="ARBA00071407"/>
    </source>
</evidence>
<dbReference type="PANTHER" id="PTHR10980">
    <property type="entry name" value="RHO GDP-DISSOCIATION INHIBITOR"/>
    <property type="match status" value="1"/>
</dbReference>
<dbReference type="InterPro" id="IPR024792">
    <property type="entry name" value="RhoGDI_dom_sf"/>
</dbReference>
<comment type="caution">
    <text evidence="6">The sequence shown here is derived from an EMBL/GenBank/DDBJ whole genome shotgun (WGS) entry which is preliminary data.</text>
</comment>
<organism evidence="6 7">
    <name type="scientific">Rhizophlyctis rosea</name>
    <dbReference type="NCBI Taxonomy" id="64517"/>
    <lineage>
        <taxon>Eukaryota</taxon>
        <taxon>Fungi</taxon>
        <taxon>Fungi incertae sedis</taxon>
        <taxon>Chytridiomycota</taxon>
        <taxon>Chytridiomycota incertae sedis</taxon>
        <taxon>Chytridiomycetes</taxon>
        <taxon>Rhizophlyctidales</taxon>
        <taxon>Rhizophlyctidaceae</taxon>
        <taxon>Rhizophlyctis</taxon>
    </lineage>
</organism>
<evidence type="ECO:0000256" key="3">
    <source>
        <dbReference type="ARBA" id="ARBA00022490"/>
    </source>
</evidence>
<keyword evidence="3" id="KW-0963">Cytoplasm</keyword>
<evidence type="ECO:0000256" key="1">
    <source>
        <dbReference type="ARBA" id="ARBA00004496"/>
    </source>
</evidence>
<dbReference type="GO" id="GO:0016020">
    <property type="term" value="C:membrane"/>
    <property type="evidence" value="ECO:0007669"/>
    <property type="project" value="TreeGrafter"/>
</dbReference>
<dbReference type="AlphaFoldDB" id="A0AAD5S9Z5"/>
<dbReference type="Gene3D" id="2.70.50.30">
    <property type="entry name" value="Coagulation Factor XIII, subunit A, domain 1"/>
    <property type="match status" value="1"/>
</dbReference>
<protein>
    <recommendedName>
        <fullName evidence="5">Rho GDP-dissociation inhibitor</fullName>
    </recommendedName>
</protein>
<comment type="subcellular location">
    <subcellularLocation>
        <location evidence="1">Cytoplasm</location>
    </subcellularLocation>
</comment>
<dbReference type="PANTHER" id="PTHR10980:SF3">
    <property type="entry name" value="LD16419P"/>
    <property type="match status" value="1"/>
</dbReference>
<dbReference type="GO" id="GO:0005094">
    <property type="term" value="F:Rho GDP-dissociation inhibitor activity"/>
    <property type="evidence" value="ECO:0007669"/>
    <property type="project" value="InterPro"/>
</dbReference>
<dbReference type="Proteomes" id="UP001212841">
    <property type="component" value="Unassembled WGS sequence"/>
</dbReference>
<sequence>MSHEGSAEDLAPTATSGYKVSAKKTAAELAQLDAQDESLRKWKESLGLKAAAGASGSADSRNVVVEALALEVAGRQDVIVDLSSPQAISRLSSQTVTIKEGVEYRLKIRFRVNHDVISGLKYLHVVKRKGIKVDKMEEMVGSYGPSPDVYEKKFLMEEAPSGMIARGDYKVKSKFVDDDNVTHLEWDWSFAIKKDWD</sequence>
<dbReference type="PRINTS" id="PR00492">
    <property type="entry name" value="RHOGDI"/>
</dbReference>
<evidence type="ECO:0000313" key="7">
    <source>
        <dbReference type="Proteomes" id="UP001212841"/>
    </source>
</evidence>
<dbReference type="EMBL" id="JADGJD010000879">
    <property type="protein sequence ID" value="KAJ3047910.1"/>
    <property type="molecule type" value="Genomic_DNA"/>
</dbReference>
<evidence type="ECO:0000313" key="6">
    <source>
        <dbReference type="EMBL" id="KAJ3047910.1"/>
    </source>
</evidence>
<dbReference type="InterPro" id="IPR000406">
    <property type="entry name" value="Rho_GDI"/>
</dbReference>
<evidence type="ECO:0000256" key="2">
    <source>
        <dbReference type="ARBA" id="ARBA00009758"/>
    </source>
</evidence>
<evidence type="ECO:0000256" key="4">
    <source>
        <dbReference type="ARBA" id="ARBA00054143"/>
    </source>
</evidence>
<gene>
    <name evidence="6" type="ORF">HK097_011048</name>
</gene>
<dbReference type="GO" id="GO:0007266">
    <property type="term" value="P:Rho protein signal transduction"/>
    <property type="evidence" value="ECO:0007669"/>
    <property type="project" value="InterPro"/>
</dbReference>
<reference evidence="6" key="1">
    <citation type="submission" date="2020-05" db="EMBL/GenBank/DDBJ databases">
        <title>Phylogenomic resolution of chytrid fungi.</title>
        <authorList>
            <person name="Stajich J.E."/>
            <person name="Amses K."/>
            <person name="Simmons R."/>
            <person name="Seto K."/>
            <person name="Myers J."/>
            <person name="Bonds A."/>
            <person name="Quandt C.A."/>
            <person name="Barry K."/>
            <person name="Liu P."/>
            <person name="Grigoriev I."/>
            <person name="Longcore J.E."/>
            <person name="James T.Y."/>
        </authorList>
    </citation>
    <scope>NUCLEOTIDE SEQUENCE</scope>
    <source>
        <strain evidence="6">JEL0318</strain>
    </source>
</reference>
<dbReference type="SUPFAM" id="SSF81296">
    <property type="entry name" value="E set domains"/>
    <property type="match status" value="1"/>
</dbReference>
<name>A0AAD5S9Z5_9FUNG</name>